<comment type="caution">
    <text evidence="7">The sequence shown here is derived from an EMBL/GenBank/DDBJ whole genome shotgun (WGS) entry which is preliminary data.</text>
</comment>
<dbReference type="Pfam" id="PF08100">
    <property type="entry name" value="Dimerisation"/>
    <property type="match status" value="1"/>
</dbReference>
<dbReference type="GO" id="GO:0008171">
    <property type="term" value="F:O-methyltransferase activity"/>
    <property type="evidence" value="ECO:0007669"/>
    <property type="project" value="InterPro"/>
</dbReference>
<dbReference type="PANTHER" id="PTHR11746">
    <property type="entry name" value="O-METHYLTRANSFERASE"/>
    <property type="match status" value="1"/>
</dbReference>
<dbReference type="SUPFAM" id="SSF53335">
    <property type="entry name" value="S-adenosyl-L-methionine-dependent methyltransferases"/>
    <property type="match status" value="1"/>
</dbReference>
<reference evidence="7" key="1">
    <citation type="submission" date="2020-10" db="EMBL/GenBank/DDBJ databases">
        <authorList>
            <person name="Han B."/>
            <person name="Lu T."/>
            <person name="Zhao Q."/>
            <person name="Huang X."/>
            <person name="Zhao Y."/>
        </authorList>
    </citation>
    <scope>NUCLEOTIDE SEQUENCE</scope>
</reference>
<gene>
    <name evidence="7" type="ORF">NCGR_LOCUS37463</name>
</gene>
<dbReference type="InterPro" id="IPR016461">
    <property type="entry name" value="COMT-like"/>
</dbReference>
<dbReference type="PROSITE" id="PS51683">
    <property type="entry name" value="SAM_OMT_II"/>
    <property type="match status" value="1"/>
</dbReference>
<keyword evidence="8" id="KW-1185">Reference proteome</keyword>
<protein>
    <recommendedName>
        <fullName evidence="9">O-methyltransferase ZRP4</fullName>
    </recommendedName>
</protein>
<keyword evidence="1" id="KW-0489">Methyltransferase</keyword>
<dbReference type="AlphaFoldDB" id="A0A811QAS6"/>
<dbReference type="SUPFAM" id="SSF46785">
    <property type="entry name" value="Winged helix' DNA-binding domain"/>
    <property type="match status" value="1"/>
</dbReference>
<evidence type="ECO:0000313" key="8">
    <source>
        <dbReference type="Proteomes" id="UP000604825"/>
    </source>
</evidence>
<keyword evidence="2" id="KW-0808">Transferase</keyword>
<organism evidence="7 8">
    <name type="scientific">Miscanthus lutarioriparius</name>
    <dbReference type="NCBI Taxonomy" id="422564"/>
    <lineage>
        <taxon>Eukaryota</taxon>
        <taxon>Viridiplantae</taxon>
        <taxon>Streptophyta</taxon>
        <taxon>Embryophyta</taxon>
        <taxon>Tracheophyta</taxon>
        <taxon>Spermatophyta</taxon>
        <taxon>Magnoliopsida</taxon>
        <taxon>Liliopsida</taxon>
        <taxon>Poales</taxon>
        <taxon>Poaceae</taxon>
        <taxon>PACMAD clade</taxon>
        <taxon>Panicoideae</taxon>
        <taxon>Andropogonodae</taxon>
        <taxon>Andropogoneae</taxon>
        <taxon>Saccharinae</taxon>
        <taxon>Miscanthus</taxon>
    </lineage>
</organism>
<feature type="domain" description="O-methyltransferase C-terminal" evidence="5">
    <location>
        <begin position="138"/>
        <end position="348"/>
    </location>
</feature>
<evidence type="ECO:0000256" key="1">
    <source>
        <dbReference type="ARBA" id="ARBA00022603"/>
    </source>
</evidence>
<evidence type="ECO:0000313" key="7">
    <source>
        <dbReference type="EMBL" id="CAD6253846.1"/>
    </source>
</evidence>
<dbReference type="GO" id="GO:0046983">
    <property type="term" value="F:protein dimerization activity"/>
    <property type="evidence" value="ECO:0007669"/>
    <property type="project" value="InterPro"/>
</dbReference>
<keyword evidence="3" id="KW-0949">S-adenosyl-L-methionine</keyword>
<dbReference type="Pfam" id="PF00891">
    <property type="entry name" value="Methyltransf_2"/>
    <property type="match status" value="1"/>
</dbReference>
<dbReference type="PIRSF" id="PIRSF005739">
    <property type="entry name" value="O-mtase"/>
    <property type="match status" value="1"/>
</dbReference>
<proteinExistence type="predicted"/>
<evidence type="ECO:0000259" key="6">
    <source>
        <dbReference type="Pfam" id="PF08100"/>
    </source>
</evidence>
<feature type="domain" description="O-methyltransferase dimerisation" evidence="6">
    <location>
        <begin position="27"/>
        <end position="108"/>
    </location>
</feature>
<accession>A0A811QAS6</accession>
<dbReference type="Gene3D" id="1.10.10.10">
    <property type="entry name" value="Winged helix-like DNA-binding domain superfamily/Winged helix DNA-binding domain"/>
    <property type="match status" value="1"/>
</dbReference>
<dbReference type="InterPro" id="IPR029063">
    <property type="entry name" value="SAM-dependent_MTases_sf"/>
</dbReference>
<evidence type="ECO:0000256" key="3">
    <source>
        <dbReference type="ARBA" id="ARBA00022691"/>
    </source>
</evidence>
<evidence type="ECO:0000256" key="2">
    <source>
        <dbReference type="ARBA" id="ARBA00022679"/>
    </source>
</evidence>
<dbReference type="InterPro" id="IPR036390">
    <property type="entry name" value="WH_DNA-bd_sf"/>
</dbReference>
<dbReference type="OrthoDB" id="2410195at2759"/>
<evidence type="ECO:0000256" key="4">
    <source>
        <dbReference type="PIRSR" id="PIRSR005739-1"/>
    </source>
</evidence>
<dbReference type="InterPro" id="IPR036388">
    <property type="entry name" value="WH-like_DNA-bd_sf"/>
</dbReference>
<dbReference type="GO" id="GO:0032259">
    <property type="term" value="P:methylation"/>
    <property type="evidence" value="ECO:0007669"/>
    <property type="project" value="UniProtKB-KW"/>
</dbReference>
<dbReference type="FunFam" id="1.10.10.10:FF:000213">
    <property type="entry name" value="Coniferyl alcohol 9-O-methyltransferase"/>
    <property type="match status" value="1"/>
</dbReference>
<evidence type="ECO:0008006" key="9">
    <source>
        <dbReference type="Google" id="ProtNLM"/>
    </source>
</evidence>
<name>A0A811QAS6_9POAL</name>
<dbReference type="EMBL" id="CAJGYO010000009">
    <property type="protein sequence ID" value="CAD6253846.1"/>
    <property type="molecule type" value="Genomic_DNA"/>
</dbReference>
<dbReference type="InterPro" id="IPR012967">
    <property type="entry name" value="COMT_dimerisation"/>
</dbReference>
<dbReference type="InterPro" id="IPR001077">
    <property type="entry name" value="COMT_C"/>
</dbReference>
<sequence length="366" mass="40188">MAAQASSIVVPTDAELMQAQANLWRNSLCYLKSMALKCAAELGIPTAIYRLGGAASLADLIAALSLPQAKLPFLGRLMRLLASSGVFAVVESTDEAVYSLTPLSYLLVDGIAADSNHMDHAPFLLTVTSTQYIDLAMDLADWFKKEAKTPPFDHKHGASLFEESMHHKDPEFHKMSILGLLVHDNFATNIGVRDYQFIFHGVKSVTDCCYHGDGTTGKAIAKAFPQIKVTVLDLPQEIRKIPADGVINYVGGDMFKSIPPAQMVILKMVLHHWSDEDCVKILANCKKAITSREEGGKVVIGDIILDPASGPVMFETQLLMDVCMMLMKGGRQRDLNDWRDLILKAGFSDYKVLKNFGARGVLELYP</sequence>
<feature type="active site" description="Proton acceptor" evidence="4">
    <location>
        <position position="271"/>
    </location>
</feature>
<evidence type="ECO:0000259" key="5">
    <source>
        <dbReference type="Pfam" id="PF00891"/>
    </source>
</evidence>
<dbReference type="Gene3D" id="3.40.50.150">
    <property type="entry name" value="Vaccinia Virus protein VP39"/>
    <property type="match status" value="1"/>
</dbReference>
<dbReference type="Proteomes" id="UP000604825">
    <property type="component" value="Unassembled WGS sequence"/>
</dbReference>